<evidence type="ECO:0000313" key="2">
    <source>
        <dbReference type="Proteomes" id="UP000004995"/>
    </source>
</evidence>
<organism evidence="1 2">
    <name type="scientific">Setaria italica</name>
    <name type="common">Foxtail millet</name>
    <name type="synonym">Panicum italicum</name>
    <dbReference type="NCBI Taxonomy" id="4555"/>
    <lineage>
        <taxon>Eukaryota</taxon>
        <taxon>Viridiplantae</taxon>
        <taxon>Streptophyta</taxon>
        <taxon>Embryophyta</taxon>
        <taxon>Tracheophyta</taxon>
        <taxon>Spermatophyta</taxon>
        <taxon>Magnoliopsida</taxon>
        <taxon>Liliopsida</taxon>
        <taxon>Poales</taxon>
        <taxon>Poaceae</taxon>
        <taxon>PACMAD clade</taxon>
        <taxon>Panicoideae</taxon>
        <taxon>Panicodae</taxon>
        <taxon>Paniceae</taxon>
        <taxon>Cenchrinae</taxon>
        <taxon>Setaria</taxon>
    </lineage>
</organism>
<dbReference type="EnsemblPlants" id="KQK89616">
    <property type="protein sequence ID" value="KQK89616"/>
    <property type="gene ID" value="SETIT_039485mg"/>
</dbReference>
<dbReference type="Proteomes" id="UP000004995">
    <property type="component" value="Unassembled WGS sequence"/>
</dbReference>
<reference evidence="2" key="1">
    <citation type="journal article" date="2012" name="Nat. Biotechnol.">
        <title>Reference genome sequence of the model plant Setaria.</title>
        <authorList>
            <person name="Bennetzen J.L."/>
            <person name="Schmutz J."/>
            <person name="Wang H."/>
            <person name="Percifield R."/>
            <person name="Hawkins J."/>
            <person name="Pontaroli A.C."/>
            <person name="Estep M."/>
            <person name="Feng L."/>
            <person name="Vaughn J.N."/>
            <person name="Grimwood J."/>
            <person name="Jenkins J."/>
            <person name="Barry K."/>
            <person name="Lindquist E."/>
            <person name="Hellsten U."/>
            <person name="Deshpande S."/>
            <person name="Wang X."/>
            <person name="Wu X."/>
            <person name="Mitros T."/>
            <person name="Triplett J."/>
            <person name="Yang X."/>
            <person name="Ye C.Y."/>
            <person name="Mauro-Herrera M."/>
            <person name="Wang L."/>
            <person name="Li P."/>
            <person name="Sharma M."/>
            <person name="Sharma R."/>
            <person name="Ronald P.C."/>
            <person name="Panaud O."/>
            <person name="Kellogg E.A."/>
            <person name="Brutnell T.P."/>
            <person name="Doust A.N."/>
            <person name="Tuskan G.A."/>
            <person name="Rokhsar D."/>
            <person name="Devos K.M."/>
        </authorList>
    </citation>
    <scope>NUCLEOTIDE SEQUENCE [LARGE SCALE GENOMIC DNA]</scope>
    <source>
        <strain evidence="2">cv. Yugu1</strain>
    </source>
</reference>
<proteinExistence type="predicted"/>
<reference evidence="1" key="2">
    <citation type="submission" date="2018-08" db="UniProtKB">
        <authorList>
            <consortium name="EnsemblPlants"/>
        </authorList>
    </citation>
    <scope>IDENTIFICATION</scope>
    <source>
        <strain evidence="1">Yugu1</strain>
    </source>
</reference>
<accession>K4AKR0</accession>
<name>K4AKR0_SETIT</name>
<dbReference type="AlphaFoldDB" id="K4AKR0"/>
<dbReference type="InParanoid" id="K4AKR0"/>
<protein>
    <submittedName>
        <fullName evidence="1">Uncharacterized protein</fullName>
    </submittedName>
</protein>
<dbReference type="EMBL" id="AGNK02005773">
    <property type="status" value="NOT_ANNOTATED_CDS"/>
    <property type="molecule type" value="Genomic_DNA"/>
</dbReference>
<evidence type="ECO:0000313" key="1">
    <source>
        <dbReference type="EnsemblPlants" id="KQK89616"/>
    </source>
</evidence>
<sequence length="97" mass="10638">MACYGVQILNQPLNSPCTVFYDIFSLSFIINWRLISSATNDGVRDLASERADREGHLTLQVEGGWRGSSRWGVGRRSSSRWGGEAAGGVTGKASCRW</sequence>
<keyword evidence="2" id="KW-1185">Reference proteome</keyword>
<dbReference type="HOGENOM" id="CLU_2350692_0_0_1"/>
<dbReference type="Gramene" id="KQK89616">
    <property type="protein sequence ID" value="KQK89616"/>
    <property type="gene ID" value="SETIT_039485mg"/>
</dbReference>